<accession>J9A844</accession>
<dbReference type="AlphaFoldDB" id="J9A844"/>
<gene>
    <name evidence="1" type="ORF">WUBG_19023</name>
</gene>
<dbReference type="EMBL" id="ADBV01023716">
    <property type="protein sequence ID" value="EJW70070.1"/>
    <property type="molecule type" value="Genomic_DNA"/>
</dbReference>
<dbReference type="Proteomes" id="UP000004810">
    <property type="component" value="Unassembled WGS sequence"/>
</dbReference>
<evidence type="ECO:0000313" key="1">
    <source>
        <dbReference type="EMBL" id="EJW70070.1"/>
    </source>
</evidence>
<comment type="caution">
    <text evidence="1">The sequence shown here is derived from an EMBL/GenBank/DDBJ whole genome shotgun (WGS) entry which is preliminary data.</text>
</comment>
<proteinExistence type="predicted"/>
<protein>
    <submittedName>
        <fullName evidence="1">Uncharacterized protein</fullName>
    </submittedName>
</protein>
<organism evidence="1 2">
    <name type="scientific">Wuchereria bancrofti</name>
    <dbReference type="NCBI Taxonomy" id="6293"/>
    <lineage>
        <taxon>Eukaryota</taxon>
        <taxon>Metazoa</taxon>
        <taxon>Ecdysozoa</taxon>
        <taxon>Nematoda</taxon>
        <taxon>Chromadorea</taxon>
        <taxon>Rhabditida</taxon>
        <taxon>Spirurina</taxon>
        <taxon>Spiruromorpha</taxon>
        <taxon>Filarioidea</taxon>
        <taxon>Onchocercidae</taxon>
        <taxon>Wuchereria</taxon>
    </lineage>
</organism>
<name>J9A844_WUCBA</name>
<sequence>KGLGQYLRTTFTTLFEAIRKDNSTIFDCALSTEFIHQLFTSLLSTQIIEFAAVDQQSVICFLKIFEKVPLSSTGSDHLSPFDYVDLEDKNLDEIMDSLAYQNPNLLAQQIQVCDRN</sequence>
<feature type="non-terminal residue" evidence="1">
    <location>
        <position position="1"/>
    </location>
</feature>
<reference evidence="2" key="1">
    <citation type="submission" date="2012-08" db="EMBL/GenBank/DDBJ databases">
        <title>The Genome Sequence of Wuchereria bancrofti.</title>
        <authorList>
            <person name="Nutman T.B."/>
            <person name="Fink D.L."/>
            <person name="Russ C."/>
            <person name="Young S."/>
            <person name="Zeng Q."/>
            <person name="Koehrsen M."/>
            <person name="Alvarado L."/>
            <person name="Berlin A."/>
            <person name="Chapman S.B."/>
            <person name="Chen Z."/>
            <person name="Freedman E."/>
            <person name="Gellesch M."/>
            <person name="Goldberg J."/>
            <person name="Griggs A."/>
            <person name="Gujja S."/>
            <person name="Heilman E.R."/>
            <person name="Heiman D."/>
            <person name="Hepburn T."/>
            <person name="Howarth C."/>
            <person name="Jen D."/>
            <person name="Larson L."/>
            <person name="Lewis B."/>
            <person name="Mehta T."/>
            <person name="Park D."/>
            <person name="Pearson M."/>
            <person name="Roberts A."/>
            <person name="Saif S."/>
            <person name="Shea T."/>
            <person name="Shenoy N."/>
            <person name="Sisk P."/>
            <person name="Stolte C."/>
            <person name="Sykes S."/>
            <person name="Walk T."/>
            <person name="White J."/>
            <person name="Yandava C."/>
            <person name="Haas B."/>
            <person name="Henn M.R."/>
            <person name="Nusbaum C."/>
            <person name="Birren B."/>
        </authorList>
    </citation>
    <scope>NUCLEOTIDE SEQUENCE [LARGE SCALE GENOMIC DNA]</scope>
    <source>
        <strain evidence="2">NA</strain>
    </source>
</reference>
<evidence type="ECO:0000313" key="2">
    <source>
        <dbReference type="Proteomes" id="UP000004810"/>
    </source>
</evidence>